<keyword evidence="4" id="KW-1185">Reference proteome</keyword>
<feature type="repeat" description="PPR" evidence="2">
    <location>
        <begin position="18"/>
        <end position="52"/>
    </location>
</feature>
<sequence length="137" mass="15370">MGSLELARDFFERIPQKNLVSWNSIIAGHEKNMDYKGAVNLFTQMQVEGVKPDRHTLSSVLSVCAGFVALHLGIQIHQQVIKLVIADVPINNSLITMYSRCGAIIEAQTIFYEMKLQKDVISWNAMIGGYACSWFCC</sequence>
<dbReference type="InterPro" id="IPR002885">
    <property type="entry name" value="PPR_rpt"/>
</dbReference>
<dbReference type="EMBL" id="JBBPBK010000004">
    <property type="protein sequence ID" value="KAK9286496.1"/>
    <property type="molecule type" value="Genomic_DNA"/>
</dbReference>
<dbReference type="PANTHER" id="PTHR47926:SF468">
    <property type="entry name" value="PENTATRICOPEPTIDE REPEAT-CONTAINING PROTEIN"/>
    <property type="match status" value="1"/>
</dbReference>
<dbReference type="NCBIfam" id="TIGR00756">
    <property type="entry name" value="PPR"/>
    <property type="match status" value="1"/>
</dbReference>
<gene>
    <name evidence="3" type="ORF">L1049_014894</name>
</gene>
<dbReference type="InterPro" id="IPR011990">
    <property type="entry name" value="TPR-like_helical_dom_sf"/>
</dbReference>
<proteinExistence type="predicted"/>
<dbReference type="Proteomes" id="UP001415857">
    <property type="component" value="Unassembled WGS sequence"/>
</dbReference>
<evidence type="ECO:0000313" key="4">
    <source>
        <dbReference type="Proteomes" id="UP001415857"/>
    </source>
</evidence>
<evidence type="ECO:0000256" key="2">
    <source>
        <dbReference type="PROSITE-ProRule" id="PRU00708"/>
    </source>
</evidence>
<accession>A0AAP0X247</accession>
<dbReference type="AlphaFoldDB" id="A0AAP0X247"/>
<name>A0AAP0X247_LIQFO</name>
<keyword evidence="1" id="KW-0677">Repeat</keyword>
<dbReference type="Pfam" id="PF13041">
    <property type="entry name" value="PPR_2"/>
    <property type="match status" value="1"/>
</dbReference>
<reference evidence="3 4" key="1">
    <citation type="journal article" date="2024" name="Plant J.">
        <title>Genome sequences and population genomics reveal climatic adaptation and genomic divergence between two closely related sweetgum species.</title>
        <authorList>
            <person name="Xu W.Q."/>
            <person name="Ren C.Q."/>
            <person name="Zhang X.Y."/>
            <person name="Comes H.P."/>
            <person name="Liu X.H."/>
            <person name="Li Y.G."/>
            <person name="Kettle C.J."/>
            <person name="Jalonen R."/>
            <person name="Gaisberger H."/>
            <person name="Ma Y.Z."/>
            <person name="Qiu Y.X."/>
        </authorList>
    </citation>
    <scope>NUCLEOTIDE SEQUENCE [LARGE SCALE GENOMIC DNA]</scope>
    <source>
        <strain evidence="3">Hangzhou</strain>
    </source>
</reference>
<comment type="caution">
    <text evidence="3">The sequence shown here is derived from an EMBL/GenBank/DDBJ whole genome shotgun (WGS) entry which is preliminary data.</text>
</comment>
<dbReference type="PROSITE" id="PS51375">
    <property type="entry name" value="PPR"/>
    <property type="match status" value="1"/>
</dbReference>
<organism evidence="3 4">
    <name type="scientific">Liquidambar formosana</name>
    <name type="common">Formosan gum</name>
    <dbReference type="NCBI Taxonomy" id="63359"/>
    <lineage>
        <taxon>Eukaryota</taxon>
        <taxon>Viridiplantae</taxon>
        <taxon>Streptophyta</taxon>
        <taxon>Embryophyta</taxon>
        <taxon>Tracheophyta</taxon>
        <taxon>Spermatophyta</taxon>
        <taxon>Magnoliopsida</taxon>
        <taxon>eudicotyledons</taxon>
        <taxon>Gunneridae</taxon>
        <taxon>Pentapetalae</taxon>
        <taxon>Saxifragales</taxon>
        <taxon>Altingiaceae</taxon>
        <taxon>Liquidambar</taxon>
    </lineage>
</organism>
<dbReference type="GO" id="GO:0003723">
    <property type="term" value="F:RNA binding"/>
    <property type="evidence" value="ECO:0007669"/>
    <property type="project" value="InterPro"/>
</dbReference>
<dbReference type="Gene3D" id="1.25.40.10">
    <property type="entry name" value="Tetratricopeptide repeat domain"/>
    <property type="match status" value="2"/>
</dbReference>
<dbReference type="PANTHER" id="PTHR47926">
    <property type="entry name" value="PENTATRICOPEPTIDE REPEAT-CONTAINING PROTEIN"/>
    <property type="match status" value="1"/>
</dbReference>
<dbReference type="Pfam" id="PF01535">
    <property type="entry name" value="PPR"/>
    <property type="match status" value="2"/>
</dbReference>
<dbReference type="GO" id="GO:0009451">
    <property type="term" value="P:RNA modification"/>
    <property type="evidence" value="ECO:0007669"/>
    <property type="project" value="InterPro"/>
</dbReference>
<protein>
    <recommendedName>
        <fullName evidence="5">Pentatricopeptide repeat-containing protein</fullName>
    </recommendedName>
</protein>
<dbReference type="InterPro" id="IPR046960">
    <property type="entry name" value="PPR_At4g14850-like_plant"/>
</dbReference>
<evidence type="ECO:0000313" key="3">
    <source>
        <dbReference type="EMBL" id="KAK9286496.1"/>
    </source>
</evidence>
<evidence type="ECO:0008006" key="5">
    <source>
        <dbReference type="Google" id="ProtNLM"/>
    </source>
</evidence>
<evidence type="ECO:0000256" key="1">
    <source>
        <dbReference type="ARBA" id="ARBA00022737"/>
    </source>
</evidence>